<evidence type="ECO:0000313" key="17">
    <source>
        <dbReference type="Proteomes" id="UP000663829"/>
    </source>
</evidence>
<protein>
    <recommendedName>
        <fullName evidence="3">ER membrane protein complex subunit 1</fullName>
    </recommendedName>
</protein>
<dbReference type="Proteomes" id="UP000681722">
    <property type="component" value="Unassembled WGS sequence"/>
</dbReference>
<keyword evidence="5" id="KW-0732">Signal</keyword>
<evidence type="ECO:0000256" key="1">
    <source>
        <dbReference type="ARBA" id="ARBA00004115"/>
    </source>
</evidence>
<dbReference type="AlphaFoldDB" id="A0A813XLD4"/>
<proteinExistence type="inferred from homology"/>
<keyword evidence="4 10" id="KW-0812">Transmembrane</keyword>
<evidence type="ECO:0000256" key="10">
    <source>
        <dbReference type="SAM" id="Phobius"/>
    </source>
</evidence>
<keyword evidence="6" id="KW-0256">Endoplasmic reticulum</keyword>
<evidence type="ECO:0000313" key="13">
    <source>
        <dbReference type="EMBL" id="CAF0738689.1"/>
    </source>
</evidence>
<accession>A0A813XLD4</accession>
<evidence type="ECO:0000256" key="8">
    <source>
        <dbReference type="ARBA" id="ARBA00023136"/>
    </source>
</evidence>
<evidence type="ECO:0000313" key="15">
    <source>
        <dbReference type="EMBL" id="CAF3515801.1"/>
    </source>
</evidence>
<comment type="caution">
    <text evidence="14">The sequence shown here is derived from an EMBL/GenBank/DDBJ whole genome shotgun (WGS) entry which is preliminary data.</text>
</comment>
<evidence type="ECO:0000259" key="12">
    <source>
        <dbReference type="Pfam" id="PF25293"/>
    </source>
</evidence>
<keyword evidence="8 10" id="KW-0472">Membrane</keyword>
<evidence type="ECO:0000259" key="11">
    <source>
        <dbReference type="Pfam" id="PF07774"/>
    </source>
</evidence>
<evidence type="ECO:0000256" key="2">
    <source>
        <dbReference type="ARBA" id="ARBA00007904"/>
    </source>
</evidence>
<dbReference type="EMBL" id="CAJOBC010001220">
    <property type="protein sequence ID" value="CAF3664527.1"/>
    <property type="molecule type" value="Genomic_DNA"/>
</dbReference>
<feature type="transmembrane region" description="Helical" evidence="10">
    <location>
        <begin position="866"/>
        <end position="885"/>
    </location>
</feature>
<comment type="similarity">
    <text evidence="2">Belongs to the EMC1 family.</text>
</comment>
<evidence type="ECO:0000256" key="4">
    <source>
        <dbReference type="ARBA" id="ARBA00022692"/>
    </source>
</evidence>
<dbReference type="Proteomes" id="UP000663829">
    <property type="component" value="Unassembled WGS sequence"/>
</dbReference>
<comment type="subcellular location">
    <subcellularLocation>
        <location evidence="1">Endoplasmic reticulum membrane</location>
        <topology evidence="1">Single-pass type I membrane protein</topology>
    </subcellularLocation>
</comment>
<evidence type="ECO:0000256" key="9">
    <source>
        <dbReference type="ARBA" id="ARBA00023180"/>
    </source>
</evidence>
<name>A0A813XLD4_9BILA</name>
<dbReference type="InterPro" id="IPR026895">
    <property type="entry name" value="EMC1"/>
</dbReference>
<dbReference type="EMBL" id="CAJOBA010000234">
    <property type="protein sequence ID" value="CAF3515801.1"/>
    <property type="molecule type" value="Genomic_DNA"/>
</dbReference>
<sequence length="899" mass="103428">MRNYSTPLVSPWRRVLESNALGKIDRIIWFENEALVVSGNGRRVRTIRYTEGLELWELAPPVIHEPKHSHIIKNHRDSGTIHILSDDLLWSVSSYGEMLWSVELPSKSTLKNLFLLSTSQFVVVISLDSNINQLIFTYHEKVHGTKTSSKSIRWSLDLNETKKSCTTANDIFLCSIKNHLSIYNSPASNSIQSTTDDIVPEQLTFSDSIENYKVIYETNTNILVLVTLINNDKVLYKFFRQQQATSSDNSNWEYIQLEIFTKYPNSVYSVAMEKGNLILIQAYATEQKLNFQKYTVNERSIVLSRTYAVELPELMGDIEYLQYHSNNSPLATLRMNDGSLVVIKFGEHGAELILHRDESLSAIVSAEAFDLSLSIGQMRIEEEFGGTGMLSMFIRRITTQTSQLISFVLKIVDFIIHRHKNQDFMEKQAALVRDEFNLNKILVVVTSVGKVFGILTQSGNILWKQFYNDFTPFDNFNQPSVPLFNIRTAAHYTHQPLASIYSQNTQIKTFNPYTGDNVANLCTTLPYQIRRVFVSSQIDEEFKKVLLLIDKKNKVHTFPSVPLIRALGTTTPTYIYLFDKTEQAFNGYHLTVNDNEQTSTDLQEVWRVVFKNEDVVNIHTRLSTDRVHSNGIVLGDRSVLYKYVNPNLIAVVTEGVDYQKVPFVNLYLVDTVTGSIKLARTHKKVKPPVHVILAENWLLYTYYNQRYRRYEAVSAALFEGYTQYNFSSFSSFDPIVPMTETKAYILPYGVTAIQVTTTEKGITAKDIIMATPNGMLIEIPWMFIDPRRPLDMTQMDREEGLIMYTPELMINYEYVINYYQFVYNIRSIHTMATGLESTSAVFAYGLDLFYTRVFPSRLFDQLKDDFDFMFIGWATIAFVVGSYFARRFASNYTTKKAWK</sequence>
<evidence type="ECO:0000256" key="6">
    <source>
        <dbReference type="ARBA" id="ARBA00022824"/>
    </source>
</evidence>
<dbReference type="Pfam" id="PF25293">
    <property type="entry name" value="Beta-prop_EMC1_N"/>
    <property type="match status" value="1"/>
</dbReference>
<dbReference type="OrthoDB" id="28092at2759"/>
<evidence type="ECO:0000256" key="5">
    <source>
        <dbReference type="ARBA" id="ARBA00022729"/>
    </source>
</evidence>
<evidence type="ECO:0000256" key="3">
    <source>
        <dbReference type="ARBA" id="ARBA00020824"/>
    </source>
</evidence>
<dbReference type="PANTHER" id="PTHR21573:SF0">
    <property type="entry name" value="ER MEMBRANE PROTEIN COMPLEX SUBUNIT 1"/>
    <property type="match status" value="1"/>
</dbReference>
<gene>
    <name evidence="14" type="ORF">GPM918_LOCUS7452</name>
    <name evidence="13" type="ORF">OVA965_LOCUS1302</name>
    <name evidence="16" type="ORF">SRO942_LOCUS7452</name>
    <name evidence="15" type="ORF">TMI583_LOCUS1303</name>
</gene>
<dbReference type="PANTHER" id="PTHR21573">
    <property type="entry name" value="ER MEMBRANE PROTEIN COMPLEX SUBUNIT 1"/>
    <property type="match status" value="1"/>
</dbReference>
<evidence type="ECO:0000313" key="14">
    <source>
        <dbReference type="EMBL" id="CAF0877916.1"/>
    </source>
</evidence>
<dbReference type="InterPro" id="IPR058545">
    <property type="entry name" value="Beta-prop_EMC1_1st"/>
</dbReference>
<keyword evidence="9" id="KW-0325">Glycoprotein</keyword>
<keyword evidence="7 10" id="KW-1133">Transmembrane helix</keyword>
<reference evidence="14" key="1">
    <citation type="submission" date="2021-02" db="EMBL/GenBank/DDBJ databases">
        <authorList>
            <person name="Nowell W R."/>
        </authorList>
    </citation>
    <scope>NUCLEOTIDE SEQUENCE</scope>
</reference>
<feature type="domain" description="EMC1 first beta-propeller" evidence="12">
    <location>
        <begin position="12"/>
        <end position="297"/>
    </location>
</feature>
<dbReference type="Proteomes" id="UP000677228">
    <property type="component" value="Unassembled WGS sequence"/>
</dbReference>
<dbReference type="InterPro" id="IPR011678">
    <property type="entry name" value="EMC1_C"/>
</dbReference>
<evidence type="ECO:0000313" key="16">
    <source>
        <dbReference type="EMBL" id="CAF3664527.1"/>
    </source>
</evidence>
<dbReference type="Proteomes" id="UP000682733">
    <property type="component" value="Unassembled WGS sequence"/>
</dbReference>
<dbReference type="GO" id="GO:0072546">
    <property type="term" value="C:EMC complex"/>
    <property type="evidence" value="ECO:0007669"/>
    <property type="project" value="InterPro"/>
</dbReference>
<feature type="domain" description="ER membrane protein complex subunit 1 C-terminal" evidence="11">
    <location>
        <begin position="694"/>
        <end position="898"/>
    </location>
</feature>
<dbReference type="EMBL" id="CAJNOQ010001220">
    <property type="protein sequence ID" value="CAF0877916.1"/>
    <property type="molecule type" value="Genomic_DNA"/>
</dbReference>
<keyword evidence="17" id="KW-1185">Reference proteome</keyword>
<dbReference type="EMBL" id="CAJNOK010000234">
    <property type="protein sequence ID" value="CAF0738689.1"/>
    <property type="molecule type" value="Genomic_DNA"/>
</dbReference>
<dbReference type="Pfam" id="PF07774">
    <property type="entry name" value="EMC1_C"/>
    <property type="match status" value="1"/>
</dbReference>
<evidence type="ECO:0000256" key="7">
    <source>
        <dbReference type="ARBA" id="ARBA00022989"/>
    </source>
</evidence>
<dbReference type="GO" id="GO:0034975">
    <property type="term" value="P:protein folding in endoplasmic reticulum"/>
    <property type="evidence" value="ECO:0007669"/>
    <property type="project" value="TreeGrafter"/>
</dbReference>
<organism evidence="14 17">
    <name type="scientific">Didymodactylos carnosus</name>
    <dbReference type="NCBI Taxonomy" id="1234261"/>
    <lineage>
        <taxon>Eukaryota</taxon>
        <taxon>Metazoa</taxon>
        <taxon>Spiralia</taxon>
        <taxon>Gnathifera</taxon>
        <taxon>Rotifera</taxon>
        <taxon>Eurotatoria</taxon>
        <taxon>Bdelloidea</taxon>
        <taxon>Philodinida</taxon>
        <taxon>Philodinidae</taxon>
        <taxon>Didymodactylos</taxon>
    </lineage>
</organism>